<accession>A0A6J5KMV0</accession>
<organism evidence="1">
    <name type="scientific">uncultured Caudovirales phage</name>
    <dbReference type="NCBI Taxonomy" id="2100421"/>
    <lineage>
        <taxon>Viruses</taxon>
        <taxon>Duplodnaviria</taxon>
        <taxon>Heunggongvirae</taxon>
        <taxon>Uroviricota</taxon>
        <taxon>Caudoviricetes</taxon>
        <taxon>Peduoviridae</taxon>
        <taxon>Maltschvirus</taxon>
        <taxon>Maltschvirus maltsch</taxon>
    </lineage>
</organism>
<dbReference type="EMBL" id="LR796165">
    <property type="protein sequence ID" value="CAB4122536.1"/>
    <property type="molecule type" value="Genomic_DNA"/>
</dbReference>
<reference evidence="1" key="1">
    <citation type="submission" date="2020-04" db="EMBL/GenBank/DDBJ databases">
        <authorList>
            <person name="Chiriac C."/>
            <person name="Salcher M."/>
            <person name="Ghai R."/>
            <person name="Kavagutti S V."/>
        </authorList>
    </citation>
    <scope>NUCLEOTIDE SEQUENCE</scope>
</reference>
<proteinExistence type="predicted"/>
<evidence type="ECO:0000313" key="1">
    <source>
        <dbReference type="EMBL" id="CAB4122536.1"/>
    </source>
</evidence>
<name>A0A6J5KMV0_9CAUD</name>
<protein>
    <submittedName>
        <fullName evidence="1">Uncharacterized protein</fullName>
    </submittedName>
</protein>
<gene>
    <name evidence="1" type="ORF">UFOVP28_11</name>
</gene>
<sequence>MTQTFQIMDSRFATDADKSRALDAVERWLAGSGATFKQVAAAYEDLGPLWERAESVALTALFEGWDKPEEGAYLCITHSKVIN</sequence>